<dbReference type="PANTHER" id="PTHR40459:SF1">
    <property type="entry name" value="CONSERVED HYPOTHETICAL ALANINE AND LEUCINE RICH PROTEIN"/>
    <property type="match status" value="1"/>
</dbReference>
<dbReference type="SUPFAM" id="SSF48179">
    <property type="entry name" value="6-phosphogluconate dehydrogenase C-terminal domain-like"/>
    <property type="match status" value="1"/>
</dbReference>
<protein>
    <submittedName>
        <fullName evidence="3">DUF2520 domain-containing protein</fullName>
    </submittedName>
</protein>
<dbReference type="InterPro" id="IPR018931">
    <property type="entry name" value="DUF2520"/>
</dbReference>
<dbReference type="Gene3D" id="1.10.1040.20">
    <property type="entry name" value="ProC-like, C-terminal domain"/>
    <property type="match status" value="1"/>
</dbReference>
<dbReference type="InterPro" id="IPR036291">
    <property type="entry name" value="NAD(P)-bd_dom_sf"/>
</dbReference>
<organism evidence="3 4">
    <name type="scientific">Vallitalea guaymasensis</name>
    <dbReference type="NCBI Taxonomy" id="1185412"/>
    <lineage>
        <taxon>Bacteria</taxon>
        <taxon>Bacillati</taxon>
        <taxon>Bacillota</taxon>
        <taxon>Clostridia</taxon>
        <taxon>Lachnospirales</taxon>
        <taxon>Vallitaleaceae</taxon>
        <taxon>Vallitalea</taxon>
    </lineage>
</organism>
<dbReference type="InterPro" id="IPR008927">
    <property type="entry name" value="6-PGluconate_DH-like_C_sf"/>
</dbReference>
<dbReference type="InterPro" id="IPR019665">
    <property type="entry name" value="OxRdtase/DH_put_Rossmann_dom"/>
</dbReference>
<dbReference type="PANTHER" id="PTHR40459">
    <property type="entry name" value="CONSERVED HYPOTHETICAL ALANINE AND LEUCINE RICH PROTEIN"/>
    <property type="match status" value="1"/>
</dbReference>
<keyword evidence="4" id="KW-1185">Reference proteome</keyword>
<dbReference type="EMBL" id="CP058561">
    <property type="protein sequence ID" value="QUH31330.1"/>
    <property type="molecule type" value="Genomic_DNA"/>
</dbReference>
<gene>
    <name evidence="3" type="ORF">HYG85_21345</name>
</gene>
<dbReference type="Gene3D" id="3.40.50.720">
    <property type="entry name" value="NAD(P)-binding Rossmann-like Domain"/>
    <property type="match status" value="1"/>
</dbReference>
<evidence type="ECO:0000259" key="1">
    <source>
        <dbReference type="Pfam" id="PF10727"/>
    </source>
</evidence>
<evidence type="ECO:0000259" key="2">
    <source>
        <dbReference type="Pfam" id="PF10728"/>
    </source>
</evidence>
<dbReference type="Pfam" id="PF10728">
    <property type="entry name" value="DUF2520"/>
    <property type="match status" value="1"/>
</dbReference>
<sequence length="300" mass="33176">MFGFIGAGKVGTTLGMYFNNMHLPISGYNSKSLASAKKSAALTNSKAYENITQLVDSSKYIMITTTDDAIEDVVGQLISINAAWEDKVVCHTSGTHPSTILEPLSKLGSTTLSLHPMLSFADINYALTMLPQTPLTLEGKGNLIDDFRKILLDINFKIHSISSEQKSLYHAAACIVSNYIVTVIDTGIETLNRIGLKQESSLELIESLVKGTMNNIFEKGTVNSLTGPLARGDVQTIKTHIRALSREDRSLEQFYCLLGDRTLSLVEKQNKLNEYTLNTLKEVLQDENCNYTNNKEQEKE</sequence>
<dbReference type="Proteomes" id="UP000677305">
    <property type="component" value="Chromosome"/>
</dbReference>
<feature type="domain" description="DUF2520" evidence="2">
    <location>
        <begin position="134"/>
        <end position="262"/>
    </location>
</feature>
<dbReference type="InterPro" id="IPR037108">
    <property type="entry name" value="TM1727-like_C_sf"/>
</dbReference>
<dbReference type="Pfam" id="PF10727">
    <property type="entry name" value="Rossmann-like"/>
    <property type="match status" value="1"/>
</dbReference>
<dbReference type="RefSeq" id="WP_212691380.1">
    <property type="nucleotide sequence ID" value="NZ_CP058561.1"/>
</dbReference>
<evidence type="ECO:0000313" key="3">
    <source>
        <dbReference type="EMBL" id="QUH31330.1"/>
    </source>
</evidence>
<evidence type="ECO:0000313" key="4">
    <source>
        <dbReference type="Proteomes" id="UP000677305"/>
    </source>
</evidence>
<feature type="domain" description="Putative oxidoreductase/dehydrogenase Rossmann-like" evidence="1">
    <location>
        <begin position="3"/>
        <end position="116"/>
    </location>
</feature>
<accession>A0A8J8SEA3</accession>
<name>A0A8J8SEA3_9FIRM</name>
<dbReference type="KEGG" id="vgu:HYG85_21345"/>
<dbReference type="AlphaFoldDB" id="A0A8J8SEA3"/>
<proteinExistence type="predicted"/>
<reference evidence="3 4" key="1">
    <citation type="submission" date="2020-07" db="EMBL/GenBank/DDBJ databases">
        <title>Vallitalea guaymasensis genome.</title>
        <authorList>
            <person name="Postec A."/>
        </authorList>
    </citation>
    <scope>NUCLEOTIDE SEQUENCE [LARGE SCALE GENOMIC DNA]</scope>
    <source>
        <strain evidence="3 4">Ra1766G1</strain>
    </source>
</reference>
<dbReference type="SUPFAM" id="SSF51735">
    <property type="entry name" value="NAD(P)-binding Rossmann-fold domains"/>
    <property type="match status" value="1"/>
</dbReference>